<evidence type="ECO:0000256" key="4">
    <source>
        <dbReference type="HAMAP-Rule" id="MF_01281"/>
    </source>
</evidence>
<feature type="binding site" evidence="4">
    <location>
        <position position="295"/>
    </location>
    <ligand>
        <name>Zn(2+)</name>
        <dbReference type="ChEBI" id="CHEBI:29105"/>
    </ligand>
</feature>
<comment type="caution">
    <text evidence="6">The sequence shown here is derived from an EMBL/GenBank/DDBJ whole genome shotgun (WGS) entry which is preliminary data.</text>
</comment>
<dbReference type="Gene3D" id="2.30.40.10">
    <property type="entry name" value="Urease, subunit C, domain 1"/>
    <property type="match status" value="1"/>
</dbReference>
<dbReference type="AlphaFoldDB" id="A0AA46AH88"/>
<dbReference type="FunFam" id="3.20.20.140:FF:000014">
    <property type="entry name" value="5-methylthioadenosine/S-adenosylhomocysteine deaminase"/>
    <property type="match status" value="1"/>
</dbReference>
<proteinExistence type="inferred from homology"/>
<feature type="binding site" evidence="4">
    <location>
        <position position="207"/>
    </location>
    <ligand>
        <name>Zn(2+)</name>
        <dbReference type="ChEBI" id="CHEBI:29105"/>
    </ligand>
</feature>
<comment type="function">
    <text evidence="4">Catalyzes the deamination of 5-methylthioadenosine and S-adenosyl-L-homocysteine into 5-methylthioinosine and S-inosyl-L-homocysteine, respectively. Is also able to deaminate adenosine.</text>
</comment>
<dbReference type="HAMAP" id="MF_01281">
    <property type="entry name" value="MTA_SAH_deamin"/>
    <property type="match status" value="1"/>
</dbReference>
<keyword evidence="2 4" id="KW-0378">Hydrolase</keyword>
<evidence type="ECO:0000256" key="1">
    <source>
        <dbReference type="ARBA" id="ARBA00022723"/>
    </source>
</evidence>
<comment type="catalytic activity">
    <reaction evidence="4">
        <text>S-methyl-5'-thioadenosine + H2O + H(+) = S-methyl-5'-thioinosine + NH4(+)</text>
        <dbReference type="Rhea" id="RHEA:25025"/>
        <dbReference type="ChEBI" id="CHEBI:15377"/>
        <dbReference type="ChEBI" id="CHEBI:15378"/>
        <dbReference type="ChEBI" id="CHEBI:17509"/>
        <dbReference type="ChEBI" id="CHEBI:28938"/>
        <dbReference type="ChEBI" id="CHEBI:48595"/>
        <dbReference type="EC" id="3.5.4.31"/>
    </reaction>
</comment>
<gene>
    <name evidence="4" type="primary">mtaD</name>
    <name evidence="6" type="ORF">SAMN06296020_10120</name>
</gene>
<feature type="binding site" evidence="4">
    <location>
        <position position="61"/>
    </location>
    <ligand>
        <name>Zn(2+)</name>
        <dbReference type="ChEBI" id="CHEBI:29105"/>
    </ligand>
</feature>
<dbReference type="InterPro" id="IPR050287">
    <property type="entry name" value="MTA/SAH_deaminase"/>
</dbReference>
<dbReference type="EC" id="3.5.4.31" evidence="4"/>
<feature type="binding site" evidence="4">
    <location>
        <position position="63"/>
    </location>
    <ligand>
        <name>Zn(2+)</name>
        <dbReference type="ChEBI" id="CHEBI:29105"/>
    </ligand>
</feature>
<protein>
    <recommendedName>
        <fullName evidence="4">5-methylthioadenosine/S-adenosylhomocysteine deaminase</fullName>
        <shortName evidence="4">MTA/SAH deaminase</shortName>
        <ecNumber evidence="4">3.5.4.28</ecNumber>
        <ecNumber evidence="4">3.5.4.31</ecNumber>
    </recommendedName>
</protein>
<feature type="binding site" evidence="4">
    <location>
        <position position="90"/>
    </location>
    <ligand>
        <name>substrate</name>
    </ligand>
</feature>
<comment type="caution">
    <text evidence="4">Lacks conserved residue(s) required for the propagation of feature annotation.</text>
</comment>
<dbReference type="Pfam" id="PF01979">
    <property type="entry name" value="Amidohydro_1"/>
    <property type="match status" value="1"/>
</dbReference>
<dbReference type="EC" id="3.5.4.28" evidence="4"/>
<evidence type="ECO:0000256" key="3">
    <source>
        <dbReference type="ARBA" id="ARBA00022833"/>
    </source>
</evidence>
<reference evidence="6" key="1">
    <citation type="submission" date="2017-05" db="EMBL/GenBank/DDBJ databases">
        <authorList>
            <person name="Varghese N."/>
            <person name="Submissions S."/>
        </authorList>
    </citation>
    <scope>NUCLEOTIDE SEQUENCE</scope>
    <source>
        <strain evidence="6">Su22</strain>
    </source>
</reference>
<dbReference type="Proteomes" id="UP001158066">
    <property type="component" value="Unassembled WGS sequence"/>
</dbReference>
<dbReference type="Gene3D" id="3.20.20.140">
    <property type="entry name" value="Metal-dependent hydrolases"/>
    <property type="match status" value="1"/>
</dbReference>
<dbReference type="InterPro" id="IPR032466">
    <property type="entry name" value="Metal_Hydrolase"/>
</dbReference>
<evidence type="ECO:0000313" key="6">
    <source>
        <dbReference type="EMBL" id="SMP37803.1"/>
    </source>
</evidence>
<dbReference type="PANTHER" id="PTHR43794:SF11">
    <property type="entry name" value="AMIDOHYDROLASE-RELATED DOMAIN-CONTAINING PROTEIN"/>
    <property type="match status" value="1"/>
</dbReference>
<feature type="domain" description="Amidohydrolase-related" evidence="5">
    <location>
        <begin position="52"/>
        <end position="399"/>
    </location>
</feature>
<dbReference type="CDD" id="cd01298">
    <property type="entry name" value="ATZ_TRZ_like"/>
    <property type="match status" value="1"/>
</dbReference>
<keyword evidence="3 4" id="KW-0862">Zinc</keyword>
<comment type="catalytic activity">
    <reaction evidence="4">
        <text>S-adenosyl-L-homocysteine + H2O + H(+) = S-inosyl-L-homocysteine + NH4(+)</text>
        <dbReference type="Rhea" id="RHEA:20716"/>
        <dbReference type="ChEBI" id="CHEBI:15377"/>
        <dbReference type="ChEBI" id="CHEBI:15378"/>
        <dbReference type="ChEBI" id="CHEBI:28938"/>
        <dbReference type="ChEBI" id="CHEBI:57856"/>
        <dbReference type="ChEBI" id="CHEBI:57985"/>
        <dbReference type="EC" id="3.5.4.28"/>
    </reaction>
</comment>
<dbReference type="GO" id="GO:0050270">
    <property type="term" value="F:S-adenosylhomocysteine deaminase activity"/>
    <property type="evidence" value="ECO:0007669"/>
    <property type="project" value="UniProtKB-UniRule"/>
</dbReference>
<feature type="binding site" evidence="4">
    <location>
        <position position="210"/>
    </location>
    <ligand>
        <name>substrate</name>
    </ligand>
</feature>
<dbReference type="GO" id="GO:0046872">
    <property type="term" value="F:metal ion binding"/>
    <property type="evidence" value="ECO:0007669"/>
    <property type="project" value="UniProtKB-KW"/>
</dbReference>
<comment type="similarity">
    <text evidence="4">Belongs to the metallo-dependent hydrolases superfamily. MTA/SAH deaminase family.</text>
</comment>
<evidence type="ECO:0000313" key="7">
    <source>
        <dbReference type="Proteomes" id="UP001158066"/>
    </source>
</evidence>
<dbReference type="GO" id="GO:0090614">
    <property type="term" value="F:5'-methylthioadenosine deaminase activity"/>
    <property type="evidence" value="ECO:0007669"/>
    <property type="project" value="UniProtKB-UniRule"/>
</dbReference>
<keyword evidence="7" id="KW-1185">Reference proteome</keyword>
<dbReference type="InterPro" id="IPR011059">
    <property type="entry name" value="Metal-dep_hydrolase_composite"/>
</dbReference>
<feature type="binding site" evidence="4">
    <location>
        <position position="295"/>
    </location>
    <ligand>
        <name>substrate</name>
    </ligand>
</feature>
<keyword evidence="1 4" id="KW-0479">Metal-binding</keyword>
<evidence type="ECO:0000256" key="2">
    <source>
        <dbReference type="ARBA" id="ARBA00022801"/>
    </source>
</evidence>
<name>A0AA46AH88_9CLOT</name>
<organism evidence="6 7">
    <name type="scientific">Anoxynatronum buryatiense</name>
    <dbReference type="NCBI Taxonomy" id="489973"/>
    <lineage>
        <taxon>Bacteria</taxon>
        <taxon>Bacillati</taxon>
        <taxon>Bacillota</taxon>
        <taxon>Clostridia</taxon>
        <taxon>Eubacteriales</taxon>
        <taxon>Clostridiaceae</taxon>
        <taxon>Anoxynatronum</taxon>
    </lineage>
</organism>
<feature type="binding site" evidence="4">
    <location>
        <position position="180"/>
    </location>
    <ligand>
        <name>substrate</name>
    </ligand>
</feature>
<dbReference type="SUPFAM" id="SSF51338">
    <property type="entry name" value="Composite domain of metallo-dependent hydrolases"/>
    <property type="match status" value="1"/>
</dbReference>
<dbReference type="EMBL" id="FXUF01000001">
    <property type="protein sequence ID" value="SMP37803.1"/>
    <property type="molecule type" value="Genomic_DNA"/>
</dbReference>
<dbReference type="SUPFAM" id="SSF51556">
    <property type="entry name" value="Metallo-dependent hydrolases"/>
    <property type="match status" value="1"/>
</dbReference>
<dbReference type="InterPro" id="IPR023512">
    <property type="entry name" value="Deaminase_MtaD/DadD"/>
</dbReference>
<evidence type="ECO:0000259" key="5">
    <source>
        <dbReference type="Pfam" id="PF01979"/>
    </source>
</evidence>
<accession>A0AA46AH88</accession>
<dbReference type="PANTHER" id="PTHR43794">
    <property type="entry name" value="AMINOHYDROLASE SSNA-RELATED"/>
    <property type="match status" value="1"/>
</dbReference>
<sequence>MKTLISKAQVMTIWDQTLAQKSIGIIDDMIAFVGEVPEDFQADRVIEGAGYLVMPGLVNAHTHSAMSLLRNYADDIPFWEWLTEKVWPVENQMGASEVYWGSMLSIAEMIRSGVTAFADMYFLSEETAKAAAQSGIRASIAKGLVGSSENDAERLSDTRMLVKNWHQAENGLITVMAGPHAPYTCDDAFLRKVANLCDDLQIPVHIHLSESVKEVEESLSKHGRTPIQHMDDLGIFRHHTLAAHCVHLHPADFEILNEKQVNVVHNPASNLKLGNGIAPLSQLLAAGVPVSLGTDGSSSNNNLNLFEEMNLAALLAKGSTSEPTAAPAWTVLKMATTQGAQALNLQQKIGDLKPGMKADMILIDLNKPHLYPRLNLEASMVYSAQASDVDTVIINGKIIMEKKEMKTLDLERIYFEINQITESLLGKPIDPSQTNAPL</sequence>
<dbReference type="InterPro" id="IPR006680">
    <property type="entry name" value="Amidohydro-rel"/>
</dbReference>
<comment type="cofactor">
    <cofactor evidence="4">
        <name>Zn(2+)</name>
        <dbReference type="ChEBI" id="CHEBI:29105"/>
    </cofactor>
    <text evidence="4">Binds 1 zinc ion per subunit.</text>
</comment>